<gene>
    <name evidence="11" type="ORF">SSOP1_1831</name>
    <name evidence="3" type="ORF">SULA_2498</name>
    <name evidence="1" type="ORF">SULB_2501</name>
    <name evidence="2" type="ORF">SULC_2496</name>
    <name evidence="4" type="ORF">SULG_12680</name>
    <name evidence="5" type="ORF">SULH_12680</name>
    <name evidence="6" type="ORF">SULI_12680</name>
    <name evidence="7" type="ORF">SULM_12670</name>
    <name evidence="8" type="ORF">SULN_12660</name>
    <name evidence="9" type="ORF">SULO_12680</name>
    <name evidence="10" type="ORF">SULZ_12655</name>
</gene>
<name>A0A0E3K949_SACSO</name>
<evidence type="ECO:0000313" key="5">
    <source>
        <dbReference type="EMBL" id="AZF71717.1"/>
    </source>
</evidence>
<dbReference type="KEGG" id="ssoa:SULA_2498"/>
<dbReference type="GeneID" id="1454679"/>
<dbReference type="EMBL" id="CP011056">
    <property type="protein sequence ID" value="AKA77324.1"/>
    <property type="molecule type" value="Genomic_DNA"/>
</dbReference>
<evidence type="ECO:0000313" key="11">
    <source>
        <dbReference type="EMBL" id="SAI85385.1"/>
    </source>
</evidence>
<dbReference type="EMBL" id="LT549890">
    <property type="protein sequence ID" value="SAI85385.1"/>
    <property type="molecule type" value="Genomic_DNA"/>
</dbReference>
<dbReference type="EMBL" id="CP011055">
    <property type="protein sequence ID" value="AKA74630.1"/>
    <property type="molecule type" value="Genomic_DNA"/>
</dbReference>
<dbReference type="Proteomes" id="UP000278715">
    <property type="component" value="Chromosome"/>
</dbReference>
<dbReference type="EMBL" id="CP033235">
    <property type="protein sequence ID" value="AZF69097.1"/>
    <property type="molecule type" value="Genomic_DNA"/>
</dbReference>
<sequence length="100" mass="11488">MLTLSAHLRKHLEDINNYLKKFNNTIDPLSDNVLSFLANLKGTPQVPNKILGESERWRVSFFILNPVQKIRYVIAKRGEELILVTAHPDPDADKFVEFQG</sequence>
<evidence type="ECO:0000313" key="21">
    <source>
        <dbReference type="Proteomes" id="UP000278715"/>
    </source>
</evidence>
<reference evidence="11" key="3">
    <citation type="submission" date="2016-04" db="EMBL/GenBank/DDBJ databases">
        <authorList>
            <person name="Evans L.H."/>
            <person name="Alamgir A."/>
            <person name="Owens N."/>
            <person name="Weber N.D."/>
            <person name="Virtaneva K."/>
            <person name="Barbian K."/>
            <person name="Babar A."/>
            <person name="Rosenke K."/>
        </authorList>
    </citation>
    <scope>NUCLEOTIDE SEQUENCE</scope>
    <source>
        <strain evidence="11">P1</strain>
    </source>
</reference>
<dbReference type="KEGG" id="ssol:SULB_2501"/>
<dbReference type="EMBL" id="CP033236">
    <property type="protein sequence ID" value="AZF71717.1"/>
    <property type="molecule type" value="Genomic_DNA"/>
</dbReference>
<reference evidence="1" key="5">
    <citation type="submission" date="2018-10" db="EMBL/GenBank/DDBJ databases">
        <authorList>
            <person name="McCarthy S."/>
            <person name="Gradnigo J."/>
            <person name="Johnson T."/>
            <person name="Payne S."/>
            <person name="Lipzen A."/>
            <person name="Schackwitz W."/>
            <person name="Martin J."/>
            <person name="Moriyama E."/>
            <person name="Blum P."/>
        </authorList>
    </citation>
    <scope>NUCLEOTIDE SEQUENCE</scope>
    <source>
        <strain evidence="1">SARC-B</strain>
        <strain evidence="2">SARC-C</strain>
        <strain evidence="3">SULA</strain>
    </source>
</reference>
<organism evidence="1 13">
    <name type="scientific">Saccharolobus solfataricus</name>
    <name type="common">Sulfolobus solfataricus</name>
    <dbReference type="NCBI Taxonomy" id="2287"/>
    <lineage>
        <taxon>Archaea</taxon>
        <taxon>Thermoproteota</taxon>
        <taxon>Thermoprotei</taxon>
        <taxon>Sulfolobales</taxon>
        <taxon>Sulfolobaceae</taxon>
        <taxon>Saccharolobus</taxon>
    </lineage>
</organism>
<reference evidence="16 17" key="4">
    <citation type="journal article" date="2018" name="Proc. Natl. Acad. Sci. U.S.A.">
        <title>Nonmutational mechanism of inheritance in the Archaeon Sulfolobus solfataricus.</title>
        <authorList>
            <person name="Payne S."/>
            <person name="McCarthy S."/>
            <person name="Johnson T."/>
            <person name="North E."/>
            <person name="Blum P."/>
        </authorList>
    </citation>
    <scope>NUCLEOTIDE SEQUENCE [LARGE SCALE GENOMIC DNA]</scope>
    <source>
        <strain evidence="5 16">SARC-H</strain>
        <strain evidence="6 20">SARC-I</strain>
        <strain evidence="8 21">SARC-N</strain>
        <strain evidence="9 22">SARC-O</strain>
        <strain evidence="10 17">SUL120</strain>
        <strain evidence="4 18">SULG</strain>
        <strain evidence="7 19">SULM</strain>
    </source>
</reference>
<evidence type="ECO:0000313" key="7">
    <source>
        <dbReference type="EMBL" id="AZF76960.1"/>
    </source>
</evidence>
<dbReference type="OMA" id="CAKIRYV"/>
<evidence type="ECO:0000313" key="17">
    <source>
        <dbReference type="Proteomes" id="UP000269431"/>
    </source>
</evidence>
<dbReference type="Proteomes" id="UP000275843">
    <property type="component" value="Chromosome"/>
</dbReference>
<dbReference type="EMBL" id="CP033238">
    <property type="protein sequence ID" value="AZF76960.1"/>
    <property type="molecule type" value="Genomic_DNA"/>
</dbReference>
<evidence type="ECO:0000313" key="22">
    <source>
        <dbReference type="Proteomes" id="UP000282269"/>
    </source>
</evidence>
<evidence type="ECO:0000313" key="6">
    <source>
        <dbReference type="EMBL" id="AZF74337.1"/>
    </source>
</evidence>
<evidence type="ECO:0000313" key="4">
    <source>
        <dbReference type="EMBL" id="AZF69097.1"/>
    </source>
</evidence>
<evidence type="ECO:0000313" key="15">
    <source>
        <dbReference type="Proteomes" id="UP000076770"/>
    </source>
</evidence>
<proteinExistence type="predicted"/>
<dbReference type="KEGG" id="ssof:SULC_2496"/>
<evidence type="ECO:0000313" key="10">
    <source>
        <dbReference type="EMBL" id="AZF84755.1"/>
    </source>
</evidence>
<evidence type="ECO:0000313" key="12">
    <source>
        <dbReference type="Proteomes" id="UP000033057"/>
    </source>
</evidence>
<dbReference type="EMBL" id="CP011057">
    <property type="protein sequence ID" value="AKA80015.1"/>
    <property type="molecule type" value="Genomic_DNA"/>
</dbReference>
<evidence type="ECO:0000313" key="18">
    <source>
        <dbReference type="Proteomes" id="UP000273194"/>
    </source>
</evidence>
<evidence type="ECO:0000313" key="20">
    <source>
        <dbReference type="Proteomes" id="UP000275843"/>
    </source>
</evidence>
<protein>
    <recommendedName>
        <fullName evidence="23">Plasmid stabilization system</fullName>
    </recommendedName>
</protein>
<reference evidence="12 13" key="1">
    <citation type="journal article" date="2015" name="Genome Announc.">
        <title>Complete Genome Sequence of Sulfolobus solfataricus Strain 98/2 and Evolved Derivatives.</title>
        <authorList>
            <person name="McCarthy S."/>
            <person name="Gradnigo J."/>
            <person name="Johnson T."/>
            <person name="Payne S."/>
            <person name="Lipzen A."/>
            <person name="Martin J."/>
            <person name="Schackwitz W."/>
            <person name="Moriyama E."/>
            <person name="Blum P."/>
        </authorList>
    </citation>
    <scope>NUCLEOTIDE SEQUENCE [LARGE SCALE GENOMIC DNA]</scope>
    <source>
        <strain evidence="12">98/2 SULC</strain>
        <strain evidence="1">SARC-B</strain>
        <strain evidence="2">SARC-C</strain>
        <strain evidence="3 14">SULA</strain>
        <strain evidence="13">SULB</strain>
    </source>
</reference>
<dbReference type="RefSeq" id="WP_009990201.1">
    <property type="nucleotide sequence ID" value="NZ_CP011055.2"/>
</dbReference>
<evidence type="ECO:0000313" key="16">
    <source>
        <dbReference type="Proteomes" id="UP000267993"/>
    </source>
</evidence>
<evidence type="ECO:0000313" key="9">
    <source>
        <dbReference type="EMBL" id="AZF82170.1"/>
    </source>
</evidence>
<dbReference type="AlphaFoldDB" id="A0A0E3K949"/>
<evidence type="ECO:0000313" key="19">
    <source>
        <dbReference type="Proteomes" id="UP000273443"/>
    </source>
</evidence>
<dbReference type="EMBL" id="CP033239">
    <property type="protein sequence ID" value="AZF79565.1"/>
    <property type="molecule type" value="Genomic_DNA"/>
</dbReference>
<evidence type="ECO:0000313" key="8">
    <source>
        <dbReference type="EMBL" id="AZF79565.1"/>
    </source>
</evidence>
<dbReference type="EMBL" id="CP033241">
    <property type="protein sequence ID" value="AZF84755.1"/>
    <property type="molecule type" value="Genomic_DNA"/>
</dbReference>
<evidence type="ECO:0000313" key="14">
    <source>
        <dbReference type="Proteomes" id="UP000033106"/>
    </source>
</evidence>
<dbReference type="Proteomes" id="UP000033057">
    <property type="component" value="Chromosome"/>
</dbReference>
<dbReference type="EMBL" id="CP033240">
    <property type="protein sequence ID" value="AZF82170.1"/>
    <property type="molecule type" value="Genomic_DNA"/>
</dbReference>
<dbReference type="Proteomes" id="UP000033106">
    <property type="component" value="Chromosome"/>
</dbReference>
<dbReference type="Proteomes" id="UP000282269">
    <property type="component" value="Chromosome"/>
</dbReference>
<evidence type="ECO:0000313" key="1">
    <source>
        <dbReference type="EMBL" id="AKA74630.1"/>
    </source>
</evidence>
<dbReference type="EMBL" id="CP033237">
    <property type="protein sequence ID" value="AZF74337.1"/>
    <property type="molecule type" value="Genomic_DNA"/>
</dbReference>
<dbReference type="Proteomes" id="UP000033085">
    <property type="component" value="Chromosome"/>
</dbReference>
<evidence type="ECO:0000313" key="3">
    <source>
        <dbReference type="EMBL" id="AKA80015.1"/>
    </source>
</evidence>
<dbReference type="GeneID" id="44130449"/>
<evidence type="ECO:0008006" key="23">
    <source>
        <dbReference type="Google" id="ProtNLM"/>
    </source>
</evidence>
<reference evidence="15" key="2">
    <citation type="submission" date="2016-04" db="EMBL/GenBank/DDBJ databases">
        <authorList>
            <person name="Shah S.A."/>
            <person name="Garrett R.A."/>
        </authorList>
    </citation>
    <scope>NUCLEOTIDE SEQUENCE [LARGE SCALE GENOMIC DNA]</scope>
    <source>
        <strain evidence="15">ATCC 35091 / DSM 1616 / JCM 8930 / NBRC 15331 / P1</strain>
    </source>
</reference>
<evidence type="ECO:0000313" key="13">
    <source>
        <dbReference type="Proteomes" id="UP000033085"/>
    </source>
</evidence>
<evidence type="ECO:0000313" key="2">
    <source>
        <dbReference type="EMBL" id="AKA77324.1"/>
    </source>
</evidence>
<dbReference type="PATRIC" id="fig|2287.6.peg.2654"/>
<dbReference type="OrthoDB" id="42557at2157"/>
<dbReference type="Proteomes" id="UP000267993">
    <property type="component" value="Chromosome"/>
</dbReference>
<accession>A0A0E3K949</accession>
<dbReference type="Proteomes" id="UP000076770">
    <property type="component" value="Chromosome i"/>
</dbReference>
<dbReference type="Proteomes" id="UP000273194">
    <property type="component" value="Chromosome"/>
</dbReference>
<dbReference type="Proteomes" id="UP000269431">
    <property type="component" value="Chromosome"/>
</dbReference>
<dbReference type="Proteomes" id="UP000273443">
    <property type="component" value="Chromosome"/>
</dbReference>